<name>A0A6S7GF38_PARCT</name>
<feature type="region of interest" description="Disordered" evidence="1">
    <location>
        <begin position="65"/>
        <end position="96"/>
    </location>
</feature>
<proteinExistence type="predicted"/>
<reference evidence="2" key="1">
    <citation type="submission" date="2020-04" db="EMBL/GenBank/DDBJ databases">
        <authorList>
            <person name="Alioto T."/>
            <person name="Alioto T."/>
            <person name="Gomez Garrido J."/>
        </authorList>
    </citation>
    <scope>NUCLEOTIDE SEQUENCE</scope>
    <source>
        <strain evidence="2">A484AB</strain>
    </source>
</reference>
<accession>A0A6S7GF38</accession>
<dbReference type="Proteomes" id="UP001152795">
    <property type="component" value="Unassembled WGS sequence"/>
</dbReference>
<protein>
    <submittedName>
        <fullName evidence="2">Uncharacterized protein</fullName>
    </submittedName>
</protein>
<organism evidence="2 3">
    <name type="scientific">Paramuricea clavata</name>
    <name type="common">Red gorgonian</name>
    <name type="synonym">Violescent sea-whip</name>
    <dbReference type="NCBI Taxonomy" id="317549"/>
    <lineage>
        <taxon>Eukaryota</taxon>
        <taxon>Metazoa</taxon>
        <taxon>Cnidaria</taxon>
        <taxon>Anthozoa</taxon>
        <taxon>Octocorallia</taxon>
        <taxon>Malacalcyonacea</taxon>
        <taxon>Plexauridae</taxon>
        <taxon>Paramuricea</taxon>
    </lineage>
</organism>
<evidence type="ECO:0000313" key="2">
    <source>
        <dbReference type="EMBL" id="CAB3987416.1"/>
    </source>
</evidence>
<evidence type="ECO:0000256" key="1">
    <source>
        <dbReference type="SAM" id="MobiDB-lite"/>
    </source>
</evidence>
<dbReference type="AlphaFoldDB" id="A0A6S7GF38"/>
<sequence length="162" mass="17932">MVKENPVNSIINDGKSLKEVYTIPKSILCSEYNVPADIEMQMFGDDQRSGSLATEKLGEAAKVVISTHSKHEEDSSNSDKESDTSLRLDEKTSKAGTSTEMYLDLEKLDEAAAMLAFLTSSGILSKDHVFYQQIYSFCINAMGFVDEQLLPKMPHPAKTWAS</sequence>
<dbReference type="EMBL" id="CACRXK020001170">
    <property type="protein sequence ID" value="CAB3987416.1"/>
    <property type="molecule type" value="Genomic_DNA"/>
</dbReference>
<feature type="compositionally biased region" description="Basic and acidic residues" evidence="1">
    <location>
        <begin position="69"/>
        <end position="93"/>
    </location>
</feature>
<keyword evidence="3" id="KW-1185">Reference proteome</keyword>
<gene>
    <name evidence="2" type="ORF">PACLA_8A045739</name>
</gene>
<comment type="caution">
    <text evidence="2">The sequence shown here is derived from an EMBL/GenBank/DDBJ whole genome shotgun (WGS) entry which is preliminary data.</text>
</comment>
<evidence type="ECO:0000313" key="3">
    <source>
        <dbReference type="Proteomes" id="UP001152795"/>
    </source>
</evidence>